<sequence>MEVPGNTTKVYPYMPNTVPEIKEEMMKEIGIRSTEELFADIPDDIRFKGKMNLPAPILSESDLKRHVEGLLAKNISCEDAVSFLGAGCYHHYVPAVCDEIANRSEFLTAYCGDTYSDHGKMQAIFEYCSMMAELLDLDVVSYTTFDGGQAVSSSLRMAIRITGRNHLLLPRTINPEILSQVRDYCKKVADIELVAYDQKTGQLDLCDLERKISDKTAAVFIENPSYLGVLEEHGQEIADLAHRHGALFVVSVDPSSLGILEPPAHYGADIVCGDIQPLGIHMNYGGGCAGFIATRDEKRFIEEYPTYLYGITTTKRENEYGWGRALNWRTSHGSREKAKEYFGTSAGLYAITAAVYMALMGPQGMRDLGCTIVQRAHYAKKLLGQIRGVRTDVFSSAVFKEFVVNFDGTGLTVRDINKKLLDYNIFGGKDLSQDFPELGQSALYCVTELTTLENIKKLQDALNSILGSRRCAS</sequence>
<dbReference type="GO" id="GO:0004375">
    <property type="term" value="F:glycine dehydrogenase (decarboxylating) activity"/>
    <property type="evidence" value="ECO:0007669"/>
    <property type="project" value="UniProtKB-EC"/>
</dbReference>
<proteinExistence type="predicted"/>
<dbReference type="InterPro" id="IPR023010">
    <property type="entry name" value="GcvPA"/>
</dbReference>
<organism evidence="3">
    <name type="scientific">Candidatus Fermentithermobacillus carboniphilus</name>
    <dbReference type="NCBI Taxonomy" id="3085328"/>
    <lineage>
        <taxon>Bacteria</taxon>
        <taxon>Bacillati</taxon>
        <taxon>Bacillota</taxon>
        <taxon>Candidatus Fermentithermobacillia</taxon>
        <taxon>Candidatus Fermentithermobacillales</taxon>
        <taxon>Candidatus Fermentithermobacillaceae</taxon>
        <taxon>Candidatus Fermentithermobacillus</taxon>
    </lineage>
</organism>
<accession>A0AAT9LHF9</accession>
<dbReference type="InterPro" id="IPR015421">
    <property type="entry name" value="PyrdxlP-dep_Trfase_major"/>
</dbReference>
<feature type="domain" description="Glycine cleavage system P-protein N-terminal" evidence="2">
    <location>
        <begin position="22"/>
        <end position="458"/>
    </location>
</feature>
<dbReference type="GO" id="GO:0009116">
    <property type="term" value="P:nucleoside metabolic process"/>
    <property type="evidence" value="ECO:0007669"/>
    <property type="project" value="InterPro"/>
</dbReference>
<dbReference type="EC" id="1.4.4.2" evidence="3"/>
<evidence type="ECO:0000259" key="2">
    <source>
        <dbReference type="Pfam" id="PF02347"/>
    </source>
</evidence>
<dbReference type="NCBIfam" id="NF001696">
    <property type="entry name" value="PRK00451.1"/>
    <property type="match status" value="1"/>
</dbReference>
<dbReference type="PANTHER" id="PTHR42806">
    <property type="entry name" value="GLYCINE CLEAVAGE SYSTEM P-PROTEIN"/>
    <property type="match status" value="1"/>
</dbReference>
<dbReference type="Pfam" id="PF02347">
    <property type="entry name" value="GDC-P"/>
    <property type="match status" value="1"/>
</dbReference>
<protein>
    <submittedName>
        <fullName evidence="3">Aminomethyl-transferring glycine dehydrogenase subunit GcvPA</fullName>
        <ecNumber evidence="3">1.4.4.2</ecNumber>
    </submittedName>
</protein>
<dbReference type="InterPro" id="IPR015422">
    <property type="entry name" value="PyrdxlP-dep_Trfase_small"/>
</dbReference>
<gene>
    <name evidence="3" type="primary">gcvPA</name>
    <name evidence="3" type="ORF">IMF26_04225</name>
</gene>
<dbReference type="Gene3D" id="3.40.640.10">
    <property type="entry name" value="Type I PLP-dependent aspartate aminotransferase-like (Major domain)"/>
    <property type="match status" value="1"/>
</dbReference>
<dbReference type="AlphaFoldDB" id="A0AAT9LHF9"/>
<dbReference type="InterPro" id="IPR015424">
    <property type="entry name" value="PyrdxlP-dep_Trfase"/>
</dbReference>
<evidence type="ECO:0000256" key="1">
    <source>
        <dbReference type="ARBA" id="ARBA00023002"/>
    </source>
</evidence>
<name>A0AAT9LHF9_9FIRM</name>
<dbReference type="InterPro" id="IPR049315">
    <property type="entry name" value="GDC-P_N"/>
</dbReference>
<dbReference type="KEGG" id="fcz:IMF26_04225"/>
<reference evidence="3" key="1">
    <citation type="submission" date="2020-10" db="EMBL/GenBank/DDBJ databases">
        <authorList>
            <person name="Kadnikov V."/>
            <person name="Beletsky A.V."/>
            <person name="Mardanov A.V."/>
            <person name="Karnachuk O.V."/>
            <person name="Ravin N.V."/>
        </authorList>
    </citation>
    <scope>NUCLEOTIDE SEQUENCE</scope>
    <source>
        <strain evidence="3">Bu02</strain>
    </source>
</reference>
<keyword evidence="1 3" id="KW-0560">Oxidoreductase</keyword>
<dbReference type="Gene3D" id="3.90.1150.10">
    <property type="entry name" value="Aspartate Aminotransferase, domain 1"/>
    <property type="match status" value="1"/>
</dbReference>
<dbReference type="PANTHER" id="PTHR42806:SF1">
    <property type="entry name" value="GLYCINE DEHYDROGENASE (DECARBOXYLATING)"/>
    <property type="match status" value="1"/>
</dbReference>
<dbReference type="EMBL" id="CP062796">
    <property type="protein sequence ID" value="QUL99270.1"/>
    <property type="molecule type" value="Genomic_DNA"/>
</dbReference>
<reference evidence="3" key="2">
    <citation type="journal article" date="2023" name="Biology">
        <title>Prokaryotic Life Associated with Coal-Fire Gas Vents Revealed by Metagenomics.</title>
        <authorList>
            <person name="Kadnikov V.V."/>
            <person name="Mardanov A.V."/>
            <person name="Beletsky A.V."/>
            <person name="Karnachuk O.V."/>
            <person name="Ravin N.V."/>
        </authorList>
    </citation>
    <scope>NUCLEOTIDE SEQUENCE</scope>
    <source>
        <strain evidence="3">Bu02</strain>
    </source>
</reference>
<dbReference type="SUPFAM" id="SSF53383">
    <property type="entry name" value="PLP-dependent transferases"/>
    <property type="match status" value="1"/>
</dbReference>
<evidence type="ECO:0000313" key="3">
    <source>
        <dbReference type="EMBL" id="QUL99270.1"/>
    </source>
</evidence>